<evidence type="ECO:0000256" key="2">
    <source>
        <dbReference type="SAM" id="Phobius"/>
    </source>
</evidence>
<evidence type="ECO:0000313" key="3">
    <source>
        <dbReference type="EMBL" id="MFC4988785.1"/>
    </source>
</evidence>
<dbReference type="EMBL" id="JBHSJG010000036">
    <property type="protein sequence ID" value="MFC4988785.1"/>
    <property type="molecule type" value="Genomic_DNA"/>
</dbReference>
<dbReference type="AlphaFoldDB" id="A0ABD5QGU8"/>
<keyword evidence="2" id="KW-0472">Membrane</keyword>
<keyword evidence="2" id="KW-0812">Transmembrane</keyword>
<keyword evidence="4" id="KW-1185">Reference proteome</keyword>
<feature type="compositionally biased region" description="Basic and acidic residues" evidence="1">
    <location>
        <begin position="76"/>
        <end position="87"/>
    </location>
</feature>
<accession>A0ABD5QGU8</accession>
<gene>
    <name evidence="3" type="ORF">ACFPFO_13630</name>
</gene>
<evidence type="ECO:0000313" key="4">
    <source>
        <dbReference type="Proteomes" id="UP001595925"/>
    </source>
</evidence>
<dbReference type="RefSeq" id="WP_114575521.1">
    <property type="nucleotide sequence ID" value="NZ_JAIVEF010000001.1"/>
</dbReference>
<feature type="region of interest" description="Disordered" evidence="1">
    <location>
        <begin position="68"/>
        <end position="87"/>
    </location>
</feature>
<evidence type="ECO:0000256" key="1">
    <source>
        <dbReference type="SAM" id="MobiDB-lite"/>
    </source>
</evidence>
<feature type="transmembrane region" description="Helical" evidence="2">
    <location>
        <begin position="9"/>
        <end position="28"/>
    </location>
</feature>
<comment type="caution">
    <text evidence="3">The sequence shown here is derived from an EMBL/GenBank/DDBJ whole genome shotgun (WGS) entry which is preliminary data.</text>
</comment>
<dbReference type="InterPro" id="IPR021741">
    <property type="entry name" value="DUF3311"/>
</dbReference>
<feature type="transmembrane region" description="Helical" evidence="2">
    <location>
        <begin position="40"/>
        <end position="59"/>
    </location>
</feature>
<organism evidence="3 4">
    <name type="scientific">Saliphagus infecundisoli</name>
    <dbReference type="NCBI Taxonomy" id="1849069"/>
    <lineage>
        <taxon>Archaea</taxon>
        <taxon>Methanobacteriati</taxon>
        <taxon>Methanobacteriota</taxon>
        <taxon>Stenosarchaea group</taxon>
        <taxon>Halobacteria</taxon>
        <taxon>Halobacteriales</taxon>
        <taxon>Natrialbaceae</taxon>
        <taxon>Saliphagus</taxon>
    </lineage>
</organism>
<keyword evidence="2" id="KW-1133">Transmembrane helix</keyword>
<dbReference type="Pfam" id="PF11755">
    <property type="entry name" value="DUF3311"/>
    <property type="match status" value="1"/>
</dbReference>
<dbReference type="Proteomes" id="UP001595925">
    <property type="component" value="Unassembled WGS sequence"/>
</dbReference>
<name>A0ABD5QGU8_9EURY</name>
<reference evidence="3 4" key="1">
    <citation type="journal article" date="2019" name="Int. J. Syst. Evol. Microbiol.">
        <title>The Global Catalogue of Microorganisms (GCM) 10K type strain sequencing project: providing services to taxonomists for standard genome sequencing and annotation.</title>
        <authorList>
            <consortium name="The Broad Institute Genomics Platform"/>
            <consortium name="The Broad Institute Genome Sequencing Center for Infectious Disease"/>
            <person name="Wu L."/>
            <person name="Ma J."/>
        </authorList>
    </citation>
    <scope>NUCLEOTIDE SEQUENCE [LARGE SCALE GENOMIC DNA]</scope>
    <source>
        <strain evidence="3 4">CGMCC 1.15824</strain>
    </source>
</reference>
<sequence length="87" mass="9561">MNHGSLELAGWIAVAVVLVSLAIPWFLWGVETTAAGLPVWLWWHVGWMLLASVVFRLFADRAWGIGIETGDGTDGDSDHTERGVESR</sequence>
<proteinExistence type="predicted"/>
<protein>
    <submittedName>
        <fullName evidence="3">DUF3311 domain-containing protein</fullName>
    </submittedName>
</protein>